<dbReference type="STRING" id="106370.Francci3_2990"/>
<reference evidence="2 3" key="1">
    <citation type="journal article" date="2007" name="Genome Res.">
        <title>Genome characteristics of facultatively symbiotic Frankia sp. strains reflect host range and host plant biogeography.</title>
        <authorList>
            <person name="Normand P."/>
            <person name="Lapierre P."/>
            <person name="Tisa L.S."/>
            <person name="Gogarten J.P."/>
            <person name="Alloisio N."/>
            <person name="Bagnarol E."/>
            <person name="Bassi C.A."/>
            <person name="Berry A.M."/>
            <person name="Bickhart D.M."/>
            <person name="Choisne N."/>
            <person name="Couloux A."/>
            <person name="Cournoyer B."/>
            <person name="Cruveiller S."/>
            <person name="Daubin V."/>
            <person name="Demange N."/>
            <person name="Francino M.P."/>
            <person name="Goltsman E."/>
            <person name="Huang Y."/>
            <person name="Kopp O.R."/>
            <person name="Labarre L."/>
            <person name="Lapidus A."/>
            <person name="Lavire C."/>
            <person name="Marechal J."/>
            <person name="Martinez M."/>
            <person name="Mastronunzio J.E."/>
            <person name="Mullin B.C."/>
            <person name="Niemann J."/>
            <person name="Pujic P."/>
            <person name="Rawnsley T."/>
            <person name="Rouy Z."/>
            <person name="Schenowitz C."/>
            <person name="Sellstedt A."/>
            <person name="Tavares F."/>
            <person name="Tomkins J.P."/>
            <person name="Vallenet D."/>
            <person name="Valverde C."/>
            <person name="Wall L.G."/>
            <person name="Wang Y."/>
            <person name="Medigue C."/>
            <person name="Benson D.R."/>
        </authorList>
    </citation>
    <scope>NUCLEOTIDE SEQUENCE [LARGE SCALE GENOMIC DNA]</scope>
    <source>
        <strain evidence="3">DSM 45818 / CECT 9043 / CcI3</strain>
    </source>
</reference>
<dbReference type="AlphaFoldDB" id="Q2J8P5"/>
<keyword evidence="3" id="KW-1185">Reference proteome</keyword>
<feature type="domain" description="Peptidase S33 tripeptidyl aminopeptidase-like C-terminal" evidence="1">
    <location>
        <begin position="141"/>
        <end position="206"/>
    </location>
</feature>
<dbReference type="ESTHER" id="frasc-q2j8p5">
    <property type="family name" value="AlphaBeta_hydrolase"/>
</dbReference>
<dbReference type="KEGG" id="fra:Francci3_2990"/>
<dbReference type="eggNOG" id="COG2267">
    <property type="taxonomic scope" value="Bacteria"/>
</dbReference>
<dbReference type="HOGENOM" id="CLU_087887_0_0_11"/>
<dbReference type="EMBL" id="CP000249">
    <property type="protein sequence ID" value="ABD12347.1"/>
    <property type="molecule type" value="Genomic_DNA"/>
</dbReference>
<gene>
    <name evidence="2" type="ordered locus">Francci3_2990</name>
</gene>
<dbReference type="Gene3D" id="3.40.50.1820">
    <property type="entry name" value="alpha/beta hydrolase"/>
    <property type="match status" value="1"/>
</dbReference>
<protein>
    <recommendedName>
        <fullName evidence="1">Peptidase S33 tripeptidyl aminopeptidase-like C-terminal domain-containing protein</fullName>
    </recommendedName>
</protein>
<evidence type="ECO:0000313" key="3">
    <source>
        <dbReference type="Proteomes" id="UP000001937"/>
    </source>
</evidence>
<sequence length="219" mass="23592">MSSMVSSSYFHPRPRGYVGGPGTRYWPSGDPTHSRRASVVLLPGRGESAEHFEGLAFRLALDGYQVTFLDHGRDTVLALGEARAPDGPFVLLGSDSGALRALVGAGSPAVRPDALVLLDLPLVYRKIAGEDPGQPIPRSLPDLPILLLHAERDEVSPLALARMMTRTARRARLASLPGGHGVLAGPGRRAVGAHILLFLENLRVPRLAPRQRQRDRSVD</sequence>
<dbReference type="InterPro" id="IPR029058">
    <property type="entry name" value="AB_hydrolase_fold"/>
</dbReference>
<organism evidence="2 3">
    <name type="scientific">Frankia casuarinae (strain DSM 45818 / CECT 9043 / HFP020203 / CcI3)</name>
    <dbReference type="NCBI Taxonomy" id="106370"/>
    <lineage>
        <taxon>Bacteria</taxon>
        <taxon>Bacillati</taxon>
        <taxon>Actinomycetota</taxon>
        <taxon>Actinomycetes</taxon>
        <taxon>Frankiales</taxon>
        <taxon>Frankiaceae</taxon>
        <taxon>Frankia</taxon>
    </lineage>
</organism>
<name>Q2J8P5_FRACC</name>
<dbReference type="InterPro" id="IPR013595">
    <property type="entry name" value="Pept_S33_TAP-like_C"/>
</dbReference>
<dbReference type="Pfam" id="PF08386">
    <property type="entry name" value="Abhydrolase_4"/>
    <property type="match status" value="1"/>
</dbReference>
<dbReference type="Proteomes" id="UP000001937">
    <property type="component" value="Chromosome"/>
</dbReference>
<dbReference type="SUPFAM" id="SSF53474">
    <property type="entry name" value="alpha/beta-Hydrolases"/>
    <property type="match status" value="1"/>
</dbReference>
<evidence type="ECO:0000259" key="1">
    <source>
        <dbReference type="Pfam" id="PF08386"/>
    </source>
</evidence>
<evidence type="ECO:0000313" key="2">
    <source>
        <dbReference type="EMBL" id="ABD12347.1"/>
    </source>
</evidence>
<proteinExistence type="predicted"/>
<accession>Q2J8P5</accession>